<evidence type="ECO:0000256" key="9">
    <source>
        <dbReference type="SAM" id="Phobius"/>
    </source>
</evidence>
<keyword evidence="6 9" id="KW-1133">Transmembrane helix</keyword>
<sequence length="185" mass="19517">MTLKDMMYISLFAAIVGALAFFPPIPIPFIPVPITAQTLGVMLAGGILGARRGGLSLLLFVLLVAIGAPLMAGGRGGLGVLFGPGGGYILAWPIAAFVIGYLTEKSIHHLKYWKLILINTFGGIIIVYLIGVTYLAILTDVPWGATAISSLVFLPGDFTKVLIASAITIKLHQAYPIIDKVKQAA</sequence>
<dbReference type="Pfam" id="PF02632">
    <property type="entry name" value="BioY"/>
    <property type="match status" value="1"/>
</dbReference>
<keyword evidence="7 8" id="KW-0472">Membrane</keyword>
<dbReference type="PANTHER" id="PTHR34295">
    <property type="entry name" value="BIOTIN TRANSPORTER BIOY"/>
    <property type="match status" value="1"/>
</dbReference>
<keyword evidence="4 8" id="KW-1003">Cell membrane</keyword>
<dbReference type="PANTHER" id="PTHR34295:SF4">
    <property type="entry name" value="BIOTIN TRANSPORTER BIOY-RELATED"/>
    <property type="match status" value="1"/>
</dbReference>
<evidence type="ECO:0000256" key="6">
    <source>
        <dbReference type="ARBA" id="ARBA00022989"/>
    </source>
</evidence>
<feature type="transmembrane region" description="Helical" evidence="9">
    <location>
        <begin position="115"/>
        <end position="137"/>
    </location>
</feature>
<dbReference type="Proteomes" id="UP000247978">
    <property type="component" value="Unassembled WGS sequence"/>
</dbReference>
<comment type="similarity">
    <text evidence="2 8">Belongs to the BioY family.</text>
</comment>
<comment type="caution">
    <text evidence="10">The sequence shown here is derived from an EMBL/GenBank/DDBJ whole genome shotgun (WGS) entry which is preliminary data.</text>
</comment>
<evidence type="ECO:0000256" key="3">
    <source>
        <dbReference type="ARBA" id="ARBA00022448"/>
    </source>
</evidence>
<evidence type="ECO:0000256" key="5">
    <source>
        <dbReference type="ARBA" id="ARBA00022692"/>
    </source>
</evidence>
<keyword evidence="3 8" id="KW-0813">Transport</keyword>
<organism evidence="10 11">
    <name type="scientific">Pseudogracilibacillus auburnensis</name>
    <dbReference type="NCBI Taxonomy" id="1494959"/>
    <lineage>
        <taxon>Bacteria</taxon>
        <taxon>Bacillati</taxon>
        <taxon>Bacillota</taxon>
        <taxon>Bacilli</taxon>
        <taxon>Bacillales</taxon>
        <taxon>Bacillaceae</taxon>
        <taxon>Pseudogracilibacillus</taxon>
    </lineage>
</organism>
<dbReference type="OrthoDB" id="9803495at2"/>
<protein>
    <recommendedName>
        <fullName evidence="8">Biotin transporter</fullName>
    </recommendedName>
</protein>
<evidence type="ECO:0000313" key="11">
    <source>
        <dbReference type="Proteomes" id="UP000247978"/>
    </source>
</evidence>
<dbReference type="Gene3D" id="1.10.1760.20">
    <property type="match status" value="1"/>
</dbReference>
<dbReference type="GO" id="GO:0005886">
    <property type="term" value="C:plasma membrane"/>
    <property type="evidence" value="ECO:0007669"/>
    <property type="project" value="UniProtKB-SubCell"/>
</dbReference>
<dbReference type="PIRSF" id="PIRSF016661">
    <property type="entry name" value="BioY"/>
    <property type="match status" value="1"/>
</dbReference>
<feature type="transmembrane region" description="Helical" evidence="9">
    <location>
        <begin position="85"/>
        <end position="103"/>
    </location>
</feature>
<reference evidence="10 11" key="1">
    <citation type="submission" date="2018-05" db="EMBL/GenBank/DDBJ databases">
        <title>Genomic Encyclopedia of Type Strains, Phase IV (KMG-IV): sequencing the most valuable type-strain genomes for metagenomic binning, comparative biology and taxonomic classification.</title>
        <authorList>
            <person name="Goeker M."/>
        </authorList>
    </citation>
    <scope>NUCLEOTIDE SEQUENCE [LARGE SCALE GENOMIC DNA]</scope>
    <source>
        <strain evidence="10 11">DSM 28556</strain>
    </source>
</reference>
<feature type="transmembrane region" description="Helical" evidence="9">
    <location>
        <begin position="143"/>
        <end position="163"/>
    </location>
</feature>
<dbReference type="RefSeq" id="WP_110394070.1">
    <property type="nucleotide sequence ID" value="NZ_JBHUHB010000001.1"/>
</dbReference>
<dbReference type="GO" id="GO:0015225">
    <property type="term" value="F:biotin transmembrane transporter activity"/>
    <property type="evidence" value="ECO:0007669"/>
    <property type="project" value="UniProtKB-UniRule"/>
</dbReference>
<evidence type="ECO:0000256" key="1">
    <source>
        <dbReference type="ARBA" id="ARBA00004651"/>
    </source>
</evidence>
<dbReference type="EMBL" id="QJJQ01000002">
    <property type="protein sequence ID" value="PXW89337.1"/>
    <property type="molecule type" value="Genomic_DNA"/>
</dbReference>
<evidence type="ECO:0000313" key="10">
    <source>
        <dbReference type="EMBL" id="PXW89337.1"/>
    </source>
</evidence>
<evidence type="ECO:0000256" key="7">
    <source>
        <dbReference type="ARBA" id="ARBA00023136"/>
    </source>
</evidence>
<feature type="transmembrane region" description="Helical" evidence="9">
    <location>
        <begin position="55"/>
        <end position="73"/>
    </location>
</feature>
<evidence type="ECO:0000256" key="4">
    <source>
        <dbReference type="ARBA" id="ARBA00022475"/>
    </source>
</evidence>
<keyword evidence="5 9" id="KW-0812">Transmembrane</keyword>
<name>A0A2V3W4V7_9BACI</name>
<accession>A0A2V3W4V7</accession>
<evidence type="ECO:0000256" key="2">
    <source>
        <dbReference type="ARBA" id="ARBA00010692"/>
    </source>
</evidence>
<feature type="transmembrane region" description="Helical" evidence="9">
    <location>
        <begin position="30"/>
        <end position="48"/>
    </location>
</feature>
<comment type="subcellular location">
    <subcellularLocation>
        <location evidence="1 8">Cell membrane</location>
        <topology evidence="1 8">Multi-pass membrane protein</topology>
    </subcellularLocation>
</comment>
<gene>
    <name evidence="10" type="ORF">DFR56_102113</name>
</gene>
<dbReference type="InterPro" id="IPR003784">
    <property type="entry name" value="BioY"/>
</dbReference>
<dbReference type="AlphaFoldDB" id="A0A2V3W4V7"/>
<evidence type="ECO:0000256" key="8">
    <source>
        <dbReference type="PIRNR" id="PIRNR016661"/>
    </source>
</evidence>
<keyword evidence="11" id="KW-1185">Reference proteome</keyword>
<proteinExistence type="inferred from homology"/>